<evidence type="ECO:0000256" key="1">
    <source>
        <dbReference type="ARBA" id="ARBA00022703"/>
    </source>
</evidence>
<reference evidence="3" key="1">
    <citation type="submission" date="2023-05" db="EMBL/GenBank/DDBJ databases">
        <title>Nepenthes gracilis genome sequencing.</title>
        <authorList>
            <person name="Fukushima K."/>
        </authorList>
    </citation>
    <scope>NUCLEOTIDE SEQUENCE</scope>
    <source>
        <strain evidence="3">SING2019-196</strain>
    </source>
</reference>
<dbReference type="Pfam" id="PF05918">
    <property type="entry name" value="API5"/>
    <property type="match status" value="1"/>
</dbReference>
<evidence type="ECO:0000313" key="3">
    <source>
        <dbReference type="EMBL" id="GMH05489.1"/>
    </source>
</evidence>
<sequence>MGPTKPRSFTSTEGGSMKPKTKAQHEEDYKGIIAAAKGSIKAKQFSAQLIPRFFKYFPQLSDSAIDARLDLYEEEEIGPLHVKSPSFVGDKRINLSWKEATQSSTPSTTTAAGKESLWCWGLTKPACEMSAARHILWRKRWWKGKREMVGWLSQRKGLSVAVVPIPLQPLQLSITLLHQNFYHPIFHRRFSRGPSVATLLGFP</sequence>
<dbReference type="GO" id="GO:0005634">
    <property type="term" value="C:nucleus"/>
    <property type="evidence" value="ECO:0007669"/>
    <property type="project" value="TreeGrafter"/>
</dbReference>
<dbReference type="PANTHER" id="PTHR12758:SF19">
    <property type="entry name" value="APOPTOSIS INHIBITOR 5"/>
    <property type="match status" value="1"/>
</dbReference>
<dbReference type="Proteomes" id="UP001279734">
    <property type="component" value="Unassembled WGS sequence"/>
</dbReference>
<evidence type="ECO:0000313" key="4">
    <source>
        <dbReference type="Proteomes" id="UP001279734"/>
    </source>
</evidence>
<accession>A0AAD3XI92</accession>
<feature type="region of interest" description="Disordered" evidence="2">
    <location>
        <begin position="1"/>
        <end position="25"/>
    </location>
</feature>
<dbReference type="EMBL" id="BSYO01000005">
    <property type="protein sequence ID" value="GMH05489.1"/>
    <property type="molecule type" value="Genomic_DNA"/>
</dbReference>
<dbReference type="AlphaFoldDB" id="A0AAD3XI92"/>
<protein>
    <submittedName>
        <fullName evidence="3">Uncharacterized protein</fullName>
    </submittedName>
</protein>
<keyword evidence="1" id="KW-0053">Apoptosis</keyword>
<dbReference type="InterPro" id="IPR008383">
    <property type="entry name" value="API5"/>
</dbReference>
<proteinExistence type="predicted"/>
<dbReference type="GO" id="GO:0003729">
    <property type="term" value="F:mRNA binding"/>
    <property type="evidence" value="ECO:0007669"/>
    <property type="project" value="TreeGrafter"/>
</dbReference>
<keyword evidence="4" id="KW-1185">Reference proteome</keyword>
<name>A0AAD3XI92_NEPGR</name>
<dbReference type="GO" id="GO:0043067">
    <property type="term" value="P:regulation of programmed cell death"/>
    <property type="evidence" value="ECO:0007669"/>
    <property type="project" value="TreeGrafter"/>
</dbReference>
<comment type="caution">
    <text evidence="3">The sequence shown here is derived from an EMBL/GenBank/DDBJ whole genome shotgun (WGS) entry which is preliminary data.</text>
</comment>
<organism evidence="3 4">
    <name type="scientific">Nepenthes gracilis</name>
    <name type="common">Slender pitcher plant</name>
    <dbReference type="NCBI Taxonomy" id="150966"/>
    <lineage>
        <taxon>Eukaryota</taxon>
        <taxon>Viridiplantae</taxon>
        <taxon>Streptophyta</taxon>
        <taxon>Embryophyta</taxon>
        <taxon>Tracheophyta</taxon>
        <taxon>Spermatophyta</taxon>
        <taxon>Magnoliopsida</taxon>
        <taxon>eudicotyledons</taxon>
        <taxon>Gunneridae</taxon>
        <taxon>Pentapetalae</taxon>
        <taxon>Caryophyllales</taxon>
        <taxon>Nepenthaceae</taxon>
        <taxon>Nepenthes</taxon>
    </lineage>
</organism>
<gene>
    <name evidence="3" type="ORF">Nepgr_007329</name>
</gene>
<dbReference type="PANTHER" id="PTHR12758">
    <property type="entry name" value="APOPTOSIS INHIBITOR 5-RELATED"/>
    <property type="match status" value="1"/>
</dbReference>
<evidence type="ECO:0000256" key="2">
    <source>
        <dbReference type="SAM" id="MobiDB-lite"/>
    </source>
</evidence>